<protein>
    <submittedName>
        <fullName evidence="1">Uncharacterized protein</fullName>
    </submittedName>
</protein>
<name>A0A0C5VH87_9GAMM</name>
<keyword evidence="2" id="KW-1185">Reference proteome</keyword>
<reference evidence="1 2" key="1">
    <citation type="submission" date="2014-01" db="EMBL/GenBank/DDBJ databases">
        <title>Full genme sequencing of cellulolytic bacterium Gynuella sunshinyii YC6258T gen. nov., sp. nov.</title>
        <authorList>
            <person name="Khan H."/>
            <person name="Chung E.J."/>
            <person name="Chung Y.R."/>
        </authorList>
    </citation>
    <scope>NUCLEOTIDE SEQUENCE [LARGE SCALE GENOMIC DNA]</scope>
    <source>
        <strain evidence="1 2">YC6258</strain>
    </source>
</reference>
<dbReference type="HOGENOM" id="CLU_3344207_0_0_6"/>
<dbReference type="STRING" id="1445510.YC6258_00638"/>
<dbReference type="Proteomes" id="UP000032266">
    <property type="component" value="Chromosome"/>
</dbReference>
<dbReference type="KEGG" id="gsn:YC6258_00638"/>
<organism evidence="1 2">
    <name type="scientific">Gynuella sunshinyii YC6258</name>
    <dbReference type="NCBI Taxonomy" id="1445510"/>
    <lineage>
        <taxon>Bacteria</taxon>
        <taxon>Pseudomonadati</taxon>
        <taxon>Pseudomonadota</taxon>
        <taxon>Gammaproteobacteria</taxon>
        <taxon>Oceanospirillales</taxon>
        <taxon>Saccharospirillaceae</taxon>
        <taxon>Gynuella</taxon>
    </lineage>
</organism>
<evidence type="ECO:0000313" key="2">
    <source>
        <dbReference type="Proteomes" id="UP000032266"/>
    </source>
</evidence>
<evidence type="ECO:0000313" key="1">
    <source>
        <dbReference type="EMBL" id="AJQ92688.1"/>
    </source>
</evidence>
<dbReference type="AlphaFoldDB" id="A0A0C5VH87"/>
<dbReference type="EMBL" id="CP007142">
    <property type="protein sequence ID" value="AJQ92688.1"/>
    <property type="molecule type" value="Genomic_DNA"/>
</dbReference>
<proteinExistence type="predicted"/>
<accession>A0A0C5VH87</accession>
<gene>
    <name evidence="1" type="ORF">YC6258_00638</name>
</gene>
<sequence length="37" mass="4287">MVWAMTASFRTFYFHTSGETAFPSLNRWVKDKSAESV</sequence>